<keyword evidence="12" id="KW-0520">NAD</keyword>
<evidence type="ECO:0000256" key="14">
    <source>
        <dbReference type="SAM" id="Phobius"/>
    </source>
</evidence>
<feature type="transmembrane region" description="Helical" evidence="14">
    <location>
        <begin position="6"/>
        <end position="32"/>
    </location>
</feature>
<comment type="similarity">
    <text evidence="3 12">Belongs to the complex I subunit 1 family.</text>
</comment>
<evidence type="ECO:0000256" key="4">
    <source>
        <dbReference type="ARBA" id="ARBA00021009"/>
    </source>
</evidence>
<dbReference type="PROSITE" id="PS00668">
    <property type="entry name" value="COMPLEX1_ND1_2"/>
    <property type="match status" value="1"/>
</dbReference>
<feature type="transmembrane region" description="Helical" evidence="14">
    <location>
        <begin position="151"/>
        <end position="174"/>
    </location>
</feature>
<dbReference type="GO" id="GO:0003954">
    <property type="term" value="F:NADH dehydrogenase activity"/>
    <property type="evidence" value="ECO:0007669"/>
    <property type="project" value="TreeGrafter"/>
</dbReference>
<dbReference type="EMBL" id="KF385870">
    <property type="protein sequence ID" value="AHA52499.1"/>
    <property type="molecule type" value="Genomic_DNA"/>
</dbReference>
<evidence type="ECO:0000256" key="13">
    <source>
        <dbReference type="RuleBase" id="RU000473"/>
    </source>
</evidence>
<keyword evidence="5" id="KW-0813">Transport</keyword>
<dbReference type="InterPro" id="IPR001694">
    <property type="entry name" value="NADH_UbQ_OxRdtase_su1/FPO"/>
</dbReference>
<comment type="catalytic activity">
    <reaction evidence="13">
        <text>a ubiquinone + NADH + 5 H(+)(in) = a ubiquinol + NAD(+) + 4 H(+)(out)</text>
        <dbReference type="Rhea" id="RHEA:29091"/>
        <dbReference type="Rhea" id="RHEA-COMP:9565"/>
        <dbReference type="Rhea" id="RHEA-COMP:9566"/>
        <dbReference type="ChEBI" id="CHEBI:15378"/>
        <dbReference type="ChEBI" id="CHEBI:16389"/>
        <dbReference type="ChEBI" id="CHEBI:17976"/>
        <dbReference type="ChEBI" id="CHEBI:57540"/>
        <dbReference type="ChEBI" id="CHEBI:57945"/>
        <dbReference type="EC" id="7.1.1.2"/>
    </reaction>
</comment>
<feature type="transmembrane region" description="Helical" evidence="14">
    <location>
        <begin position="77"/>
        <end position="98"/>
    </location>
</feature>
<gene>
    <name evidence="15" type="primary">ND1</name>
</gene>
<evidence type="ECO:0000256" key="1">
    <source>
        <dbReference type="ARBA" id="ARBA00003257"/>
    </source>
</evidence>
<keyword evidence="7" id="KW-0999">Mitochondrion inner membrane</keyword>
<sequence>MNTLFFYSMNSCIMLILVIIMSLITVAFLTLFERKIMGMYHIRLGPNKVSIFGILQPFSDALKLINKEFFFPNKSNLNIFMLSPMLMFLLSLLMWMIYPFQTNLLMFNYSTLYFLSIMSMGVYGLIFTGWSSNSNYSMIGAIRSIAQSIFYEINFAILILIILMMINTLNLFNIQLFNKYNFLMFLFPMILLFISILAEINCTPFDLSESEFELISGFNIEYASSKFILIFLAEYSSILIMILLFSMIFFLTPNMNIQFYLIMTLIFFFITWIRMTLPRLRYDKLMILCWTFMLPMTLISFMNYLIVYKLNCDLILFN</sequence>
<protein>
    <recommendedName>
        <fullName evidence="4 13">NADH-ubiquinone oxidoreductase chain 1</fullName>
        <ecNumber evidence="13">7.1.1.2</ecNumber>
    </recommendedName>
</protein>
<evidence type="ECO:0000256" key="5">
    <source>
        <dbReference type="ARBA" id="ARBA00022448"/>
    </source>
</evidence>
<evidence type="ECO:0000256" key="3">
    <source>
        <dbReference type="ARBA" id="ARBA00010535"/>
    </source>
</evidence>
<dbReference type="EC" id="7.1.1.2" evidence="13"/>
<feature type="transmembrane region" description="Helical" evidence="14">
    <location>
        <begin position="180"/>
        <end position="198"/>
    </location>
</feature>
<keyword evidence="10 13" id="KW-0496">Mitochondrion</keyword>
<proteinExistence type="inferred from homology"/>
<dbReference type="GO" id="GO:0005743">
    <property type="term" value="C:mitochondrial inner membrane"/>
    <property type="evidence" value="ECO:0007669"/>
    <property type="project" value="UniProtKB-SubCell"/>
</dbReference>
<evidence type="ECO:0000256" key="8">
    <source>
        <dbReference type="ARBA" id="ARBA00022989"/>
    </source>
</evidence>
<evidence type="ECO:0000256" key="12">
    <source>
        <dbReference type="RuleBase" id="RU000471"/>
    </source>
</evidence>
<keyword evidence="6 12" id="KW-0812">Transmembrane</keyword>
<keyword evidence="8 14" id="KW-1133">Transmembrane helix</keyword>
<evidence type="ECO:0000256" key="6">
    <source>
        <dbReference type="ARBA" id="ARBA00022692"/>
    </source>
</evidence>
<dbReference type="AlphaFoldDB" id="A0A0A6ZKP9"/>
<evidence type="ECO:0000256" key="9">
    <source>
        <dbReference type="ARBA" id="ARBA00023075"/>
    </source>
</evidence>
<evidence type="ECO:0000256" key="11">
    <source>
        <dbReference type="ARBA" id="ARBA00023136"/>
    </source>
</evidence>
<name>A0A0A6ZKP9_9HYME</name>
<dbReference type="InterPro" id="IPR018086">
    <property type="entry name" value="NADH_UbQ_OxRdtase_su1_CS"/>
</dbReference>
<organism evidence="15">
    <name type="scientific">Cardiochiles fuscipennis</name>
    <dbReference type="NCBI Taxonomy" id="69312"/>
    <lineage>
        <taxon>Eukaryota</taxon>
        <taxon>Metazoa</taxon>
        <taxon>Ecdysozoa</taxon>
        <taxon>Arthropoda</taxon>
        <taxon>Hexapoda</taxon>
        <taxon>Insecta</taxon>
        <taxon>Pterygota</taxon>
        <taxon>Neoptera</taxon>
        <taxon>Endopterygota</taxon>
        <taxon>Hymenoptera</taxon>
        <taxon>Apocrita</taxon>
        <taxon>Ichneumonoidea</taxon>
        <taxon>Braconidae</taxon>
        <taxon>Cardiochilinae</taxon>
        <taxon>Cardiochiles</taxon>
    </lineage>
</organism>
<dbReference type="PANTHER" id="PTHR11432">
    <property type="entry name" value="NADH DEHYDROGENASE SUBUNIT 1"/>
    <property type="match status" value="1"/>
</dbReference>
<comment type="function">
    <text evidence="1">Core subunit of the mitochondrial membrane respiratory chain NADH dehydrogenase (Complex I) that is believed to belong to the minimal assembly required for catalysis. Complex I functions in the transfer of electrons from NADH to the respiratory chain. The immediate electron acceptor for the enzyme is believed to be ubiquinone.</text>
</comment>
<keyword evidence="9 13" id="KW-0830">Ubiquinone</keyword>
<dbReference type="PANTHER" id="PTHR11432:SF3">
    <property type="entry name" value="NADH-UBIQUINONE OXIDOREDUCTASE CHAIN 1"/>
    <property type="match status" value="1"/>
</dbReference>
<comment type="subcellular location">
    <subcellularLocation>
        <location evidence="2 12">Mitochondrion inner membrane</location>
        <topology evidence="2 12">Multi-pass membrane protein</topology>
    </subcellularLocation>
</comment>
<dbReference type="GO" id="GO:0009060">
    <property type="term" value="P:aerobic respiration"/>
    <property type="evidence" value="ECO:0007669"/>
    <property type="project" value="TreeGrafter"/>
</dbReference>
<dbReference type="PROSITE" id="PS00667">
    <property type="entry name" value="COMPLEX1_ND1_1"/>
    <property type="match status" value="1"/>
</dbReference>
<feature type="transmembrane region" description="Helical" evidence="14">
    <location>
        <begin position="257"/>
        <end position="273"/>
    </location>
</feature>
<accession>A0A0A6ZKP9</accession>
<geneLocation type="mitochondrion" evidence="15"/>
<reference evidence="15" key="1">
    <citation type="submission" date="2013-07" db="EMBL/GenBank/DDBJ databases">
        <title>The comparative mitochondrial genomes from Braconidae subfamilies and the phylogeny of the Hymenoptera.</title>
        <authorList>
            <person name="Li Q."/>
            <person name="Wei S.J."/>
            <person name="Chen X.X."/>
        </authorList>
    </citation>
    <scope>NUCLEOTIDE SEQUENCE</scope>
</reference>
<evidence type="ECO:0000256" key="10">
    <source>
        <dbReference type="ARBA" id="ARBA00023128"/>
    </source>
</evidence>
<keyword evidence="11 14" id="KW-0472">Membrane</keyword>
<feature type="transmembrane region" description="Helical" evidence="14">
    <location>
        <begin position="285"/>
        <end position="307"/>
    </location>
</feature>
<evidence type="ECO:0000256" key="7">
    <source>
        <dbReference type="ARBA" id="ARBA00022792"/>
    </source>
</evidence>
<evidence type="ECO:0000256" key="2">
    <source>
        <dbReference type="ARBA" id="ARBA00004448"/>
    </source>
</evidence>
<feature type="transmembrane region" description="Helical" evidence="14">
    <location>
        <begin position="227"/>
        <end position="251"/>
    </location>
</feature>
<evidence type="ECO:0000313" key="15">
    <source>
        <dbReference type="EMBL" id="AHA52499.1"/>
    </source>
</evidence>
<dbReference type="GO" id="GO:0008137">
    <property type="term" value="F:NADH dehydrogenase (ubiquinone) activity"/>
    <property type="evidence" value="ECO:0007669"/>
    <property type="project" value="UniProtKB-EC"/>
</dbReference>
<dbReference type="Pfam" id="PF00146">
    <property type="entry name" value="NADHdh"/>
    <property type="match status" value="1"/>
</dbReference>
<dbReference type="HAMAP" id="MF_01350">
    <property type="entry name" value="NDH1_NuoH"/>
    <property type="match status" value="1"/>
</dbReference>
<feature type="transmembrane region" description="Helical" evidence="14">
    <location>
        <begin position="110"/>
        <end position="130"/>
    </location>
</feature>